<dbReference type="InterPro" id="IPR041685">
    <property type="entry name" value="AAA_GajA/Old/RecF-like"/>
</dbReference>
<dbReference type="InterPro" id="IPR027417">
    <property type="entry name" value="P-loop_NTPase"/>
</dbReference>
<accession>A0A7C5DGJ7</accession>
<sequence>MKFTSIKFKSYRCFQDEWAGFDEVKPITVIIGRNNVGKSHLLRLVRASCEKQIVFFDRGVEYQIGGLLDEESLKMQFQETYSQHLGGNKWKHHGRYFIGAYISANINKNASGNKYELVFCLVN</sequence>
<dbReference type="EMBL" id="DRSQ01000108">
    <property type="protein sequence ID" value="HHE32030.1"/>
    <property type="molecule type" value="Genomic_DNA"/>
</dbReference>
<dbReference type="Proteomes" id="UP000886058">
    <property type="component" value="Unassembled WGS sequence"/>
</dbReference>
<comment type="caution">
    <text evidence="2">The sequence shown here is derived from an EMBL/GenBank/DDBJ whole genome shotgun (WGS) entry which is preliminary data.</text>
</comment>
<gene>
    <name evidence="2" type="ORF">ENL07_05240</name>
</gene>
<reference evidence="2" key="1">
    <citation type="journal article" date="2020" name="mSystems">
        <title>Genome- and Community-Level Interaction Insights into Carbon Utilization and Element Cycling Functions of Hydrothermarchaeota in Hydrothermal Sediment.</title>
        <authorList>
            <person name="Zhou Z."/>
            <person name="Liu Y."/>
            <person name="Xu W."/>
            <person name="Pan J."/>
            <person name="Luo Z.H."/>
            <person name="Li M."/>
        </authorList>
    </citation>
    <scope>NUCLEOTIDE SEQUENCE [LARGE SCALE GENOMIC DNA]</scope>
    <source>
        <strain evidence="2">HyVt-633</strain>
    </source>
</reference>
<organism evidence="2">
    <name type="scientific">Chlorobaculum parvum</name>
    <dbReference type="NCBI Taxonomy" id="274539"/>
    <lineage>
        <taxon>Bacteria</taxon>
        <taxon>Pseudomonadati</taxon>
        <taxon>Chlorobiota</taxon>
        <taxon>Chlorobiia</taxon>
        <taxon>Chlorobiales</taxon>
        <taxon>Chlorobiaceae</taxon>
        <taxon>Chlorobaculum</taxon>
    </lineage>
</organism>
<feature type="domain" description="Endonuclease GajA/Old nuclease/RecF-like AAA" evidence="1">
    <location>
        <begin position="1"/>
        <end position="46"/>
    </location>
</feature>
<evidence type="ECO:0000259" key="1">
    <source>
        <dbReference type="Pfam" id="PF13175"/>
    </source>
</evidence>
<name>A0A7C5DGJ7_9CHLB</name>
<protein>
    <recommendedName>
        <fullName evidence="1">Endonuclease GajA/Old nuclease/RecF-like AAA domain-containing protein</fullName>
    </recommendedName>
</protein>
<evidence type="ECO:0000313" key="2">
    <source>
        <dbReference type="EMBL" id="HHE32030.1"/>
    </source>
</evidence>
<dbReference type="SUPFAM" id="SSF52540">
    <property type="entry name" value="P-loop containing nucleoside triphosphate hydrolases"/>
    <property type="match status" value="1"/>
</dbReference>
<proteinExistence type="predicted"/>
<dbReference type="AlphaFoldDB" id="A0A7C5DGJ7"/>
<dbReference type="Pfam" id="PF13175">
    <property type="entry name" value="AAA_15"/>
    <property type="match status" value="1"/>
</dbReference>
<dbReference type="Gene3D" id="3.40.50.300">
    <property type="entry name" value="P-loop containing nucleotide triphosphate hydrolases"/>
    <property type="match status" value="1"/>
</dbReference>